<reference evidence="3" key="1">
    <citation type="submission" date="2017-02" db="UniProtKB">
        <authorList>
            <consortium name="WormBaseParasite"/>
        </authorList>
    </citation>
    <scope>IDENTIFICATION</scope>
</reference>
<evidence type="ECO:0000313" key="1">
    <source>
        <dbReference type="EMBL" id="VDM23129.1"/>
    </source>
</evidence>
<protein>
    <submittedName>
        <fullName evidence="1 3">Uncharacterized protein</fullName>
    </submittedName>
</protein>
<reference evidence="1 2" key="2">
    <citation type="submission" date="2018-11" db="EMBL/GenBank/DDBJ databases">
        <authorList>
            <consortium name="Pathogen Informatics"/>
        </authorList>
    </citation>
    <scope>NUCLEOTIDE SEQUENCE [LARGE SCALE GENOMIC DNA]</scope>
</reference>
<gene>
    <name evidence="1" type="ORF">TTAC_LOCUS3674</name>
</gene>
<name>A0A0R3WSE9_HYDTA</name>
<dbReference type="EMBL" id="UYWX01002846">
    <property type="protein sequence ID" value="VDM23129.1"/>
    <property type="molecule type" value="Genomic_DNA"/>
</dbReference>
<evidence type="ECO:0000313" key="2">
    <source>
        <dbReference type="Proteomes" id="UP000274429"/>
    </source>
</evidence>
<keyword evidence="2" id="KW-1185">Reference proteome</keyword>
<proteinExistence type="predicted"/>
<accession>A0A0R3WSE9</accession>
<dbReference type="STRING" id="6205.A0A0R3WSE9"/>
<dbReference type="AlphaFoldDB" id="A0A0R3WSE9"/>
<dbReference type="Proteomes" id="UP000274429">
    <property type="component" value="Unassembled WGS sequence"/>
</dbReference>
<organism evidence="3">
    <name type="scientific">Hydatigena taeniaeformis</name>
    <name type="common">Feline tapeworm</name>
    <name type="synonym">Taenia taeniaeformis</name>
    <dbReference type="NCBI Taxonomy" id="6205"/>
    <lineage>
        <taxon>Eukaryota</taxon>
        <taxon>Metazoa</taxon>
        <taxon>Spiralia</taxon>
        <taxon>Lophotrochozoa</taxon>
        <taxon>Platyhelminthes</taxon>
        <taxon>Cestoda</taxon>
        <taxon>Eucestoda</taxon>
        <taxon>Cyclophyllidea</taxon>
        <taxon>Taeniidae</taxon>
        <taxon>Hydatigera</taxon>
    </lineage>
</organism>
<evidence type="ECO:0000313" key="3">
    <source>
        <dbReference type="WBParaSite" id="TTAC_0000368901-mRNA-1"/>
    </source>
</evidence>
<dbReference type="WBParaSite" id="TTAC_0000368901-mRNA-1">
    <property type="protein sequence ID" value="TTAC_0000368901-mRNA-1"/>
    <property type="gene ID" value="TTAC_0000368901"/>
</dbReference>
<sequence length="236" mass="24985">MRMASSDCTFETESLIPVGFPSETAGIPISSGSTLQRGQHFLLHQSPVLGCPMSRGPTVEMIAVSCGQDEQRSDSGRGASDEEAMFQGPFPPILCGISVTATEKVSCPVTLAADHRDFISTVAHVETSETPVTTTSGIYLCASSLAGQTGTISTASGAEERPQRSVSTFVTANEKENGSLPLSEVPSALVGNVNKTFSLPREGLCMTQSLLDDHTADESANRLCQEIDHLLFDNMI</sequence>